<reference evidence="2" key="1">
    <citation type="submission" date="2022-10" db="EMBL/GenBank/DDBJ databases">
        <title>Luteolibacter sp. GHJ8, whole genome shotgun sequencing project.</title>
        <authorList>
            <person name="Zhao G."/>
            <person name="Shen L."/>
        </authorList>
    </citation>
    <scope>NUCLEOTIDE SEQUENCE</scope>
    <source>
        <strain evidence="2">GHJ8</strain>
    </source>
</reference>
<dbReference type="Gene3D" id="1.20.1290.10">
    <property type="entry name" value="AhpD-like"/>
    <property type="match status" value="1"/>
</dbReference>
<keyword evidence="3" id="KW-1185">Reference proteome</keyword>
<dbReference type="PANTHER" id="PTHR34846">
    <property type="entry name" value="4-CARBOXYMUCONOLACTONE DECARBOXYLASE FAMILY PROTEIN (AFU_ORTHOLOGUE AFUA_6G11590)"/>
    <property type="match status" value="1"/>
</dbReference>
<proteinExistence type="predicted"/>
<dbReference type="InterPro" id="IPR029032">
    <property type="entry name" value="AhpD-like"/>
</dbReference>
<comment type="caution">
    <text evidence="2">The sequence shown here is derived from an EMBL/GenBank/DDBJ whole genome shotgun (WGS) entry which is preliminary data.</text>
</comment>
<dbReference type="Pfam" id="PF02627">
    <property type="entry name" value="CMD"/>
    <property type="match status" value="1"/>
</dbReference>
<organism evidence="2 3">
    <name type="scientific">Luteolibacter rhizosphaerae</name>
    <dbReference type="NCBI Taxonomy" id="2989719"/>
    <lineage>
        <taxon>Bacteria</taxon>
        <taxon>Pseudomonadati</taxon>
        <taxon>Verrucomicrobiota</taxon>
        <taxon>Verrucomicrobiia</taxon>
        <taxon>Verrucomicrobiales</taxon>
        <taxon>Verrucomicrobiaceae</taxon>
        <taxon>Luteolibacter</taxon>
    </lineage>
</organism>
<evidence type="ECO:0000313" key="3">
    <source>
        <dbReference type="Proteomes" id="UP001165653"/>
    </source>
</evidence>
<feature type="domain" description="Carboxymuconolactone decarboxylase-like" evidence="1">
    <location>
        <begin position="12"/>
        <end position="94"/>
    </location>
</feature>
<accession>A0ABT3FYR9</accession>
<evidence type="ECO:0000259" key="1">
    <source>
        <dbReference type="Pfam" id="PF02627"/>
    </source>
</evidence>
<dbReference type="InterPro" id="IPR004675">
    <property type="entry name" value="AhpD_core"/>
</dbReference>
<dbReference type="PANTHER" id="PTHR34846:SF10">
    <property type="entry name" value="CYTOPLASMIC PROTEIN"/>
    <property type="match status" value="1"/>
</dbReference>
<gene>
    <name evidence="2" type="ORF">OJ996_04085</name>
</gene>
<dbReference type="InterPro" id="IPR003779">
    <property type="entry name" value="CMD-like"/>
</dbReference>
<dbReference type="SUPFAM" id="SSF69118">
    <property type="entry name" value="AhpD-like"/>
    <property type="match status" value="1"/>
</dbReference>
<dbReference type="RefSeq" id="WP_264511451.1">
    <property type="nucleotide sequence ID" value="NZ_JAPDDR010000002.1"/>
</dbReference>
<protein>
    <submittedName>
        <fullName evidence="2">Carboxymuconolactone decarboxylase family protein</fullName>
    </submittedName>
</protein>
<evidence type="ECO:0000313" key="2">
    <source>
        <dbReference type="EMBL" id="MCW1912739.1"/>
    </source>
</evidence>
<dbReference type="Proteomes" id="UP001165653">
    <property type="component" value="Unassembled WGS sequence"/>
</dbReference>
<name>A0ABT3FYR9_9BACT</name>
<dbReference type="NCBIfam" id="TIGR00778">
    <property type="entry name" value="ahpD_dom"/>
    <property type="match status" value="1"/>
</dbReference>
<dbReference type="EMBL" id="JAPDDR010000002">
    <property type="protein sequence ID" value="MCW1912739.1"/>
    <property type="molecule type" value="Genomic_DNA"/>
</dbReference>
<sequence>MKSRINHYTADPASFQAMLALEKHVTTNELPYNLRELIKLRASQINGCAYCVDMHSKDLRKSGESEQRLNLLCVWRESPLFTEKERAALAWTEAVTLVAQSQVPDEAYAEFSRHFTEQEQVQITLLIGTINIWNRLAISFRAVHPVAAAAAA</sequence>